<name>A0A0W0XLH9_9GAMM</name>
<dbReference type="GO" id="GO:0044781">
    <property type="term" value="P:bacterial-type flagellum organization"/>
    <property type="evidence" value="ECO:0007669"/>
    <property type="project" value="UniProtKB-KW"/>
</dbReference>
<dbReference type="STRING" id="45073.Lqui_2845"/>
<dbReference type="PANTHER" id="PTHR34982:SF1">
    <property type="entry name" value="FLAGELLAR ASSEMBLY PROTEIN FLIH"/>
    <property type="match status" value="1"/>
</dbReference>
<dbReference type="PATRIC" id="fig|45073.5.peg.3021"/>
<evidence type="ECO:0000256" key="7">
    <source>
        <dbReference type="ARBA" id="ARBA00023225"/>
    </source>
</evidence>
<keyword evidence="10" id="KW-1185">Reference proteome</keyword>
<keyword evidence="6" id="KW-0653">Protein transport</keyword>
<gene>
    <name evidence="9" type="primary">yscL</name>
    <name evidence="9" type="ORF">Lqui_2845</name>
</gene>
<dbReference type="EMBL" id="LNYS01000025">
    <property type="protein sequence ID" value="KTD45374.1"/>
    <property type="molecule type" value="Genomic_DNA"/>
</dbReference>
<evidence type="ECO:0000256" key="2">
    <source>
        <dbReference type="ARBA" id="ARBA00006602"/>
    </source>
</evidence>
<dbReference type="Pfam" id="PF02108">
    <property type="entry name" value="FliH"/>
    <property type="match status" value="1"/>
</dbReference>
<sequence length="217" mass="24910">MAELLKNIRVSGEKVILITNCNSSPDNEKNNPDSTIEQLANSDDFLEEIRQQAFAAGFQAAETKYTEENQCKMQELEMQATVLKQLLDQIPVALKNYQETLRDQIADIVLLISKHFFSNQISSKEAIIFQIEQAINYLNHKENIEIFLHPQDLALVQQSKLKIDFSECRHLKFIPDETLILGGCRIRNDHGLIDASIEQQIDKLKRMLVQLRQSVSQ</sequence>
<dbReference type="InterPro" id="IPR051472">
    <property type="entry name" value="T3SS_Stator/FliH"/>
</dbReference>
<dbReference type="GO" id="GO:0005829">
    <property type="term" value="C:cytosol"/>
    <property type="evidence" value="ECO:0007669"/>
    <property type="project" value="TreeGrafter"/>
</dbReference>
<evidence type="ECO:0000256" key="5">
    <source>
        <dbReference type="ARBA" id="ARBA00022795"/>
    </source>
</evidence>
<dbReference type="AlphaFoldDB" id="A0A0W0XLH9"/>
<evidence type="ECO:0000256" key="1">
    <source>
        <dbReference type="ARBA" id="ARBA00003041"/>
    </source>
</evidence>
<dbReference type="InterPro" id="IPR018035">
    <property type="entry name" value="Flagellar_FliH/T3SS_HrpE"/>
</dbReference>
<evidence type="ECO:0000256" key="4">
    <source>
        <dbReference type="ARBA" id="ARBA00022448"/>
    </source>
</evidence>
<evidence type="ECO:0000256" key="6">
    <source>
        <dbReference type="ARBA" id="ARBA00022927"/>
    </source>
</evidence>
<evidence type="ECO:0000313" key="9">
    <source>
        <dbReference type="EMBL" id="KTD45374.1"/>
    </source>
</evidence>
<evidence type="ECO:0000259" key="8">
    <source>
        <dbReference type="Pfam" id="PF02108"/>
    </source>
</evidence>
<keyword evidence="7" id="KW-1006">Bacterial flagellum protein export</keyword>
<reference evidence="9 10" key="1">
    <citation type="submission" date="2015-11" db="EMBL/GenBank/DDBJ databases">
        <title>Genomic analysis of 38 Legionella species identifies large and diverse effector repertoires.</title>
        <authorList>
            <person name="Burstein D."/>
            <person name="Amaro F."/>
            <person name="Zusman T."/>
            <person name="Lifshitz Z."/>
            <person name="Cohen O."/>
            <person name="Gilbert J.A."/>
            <person name="Pupko T."/>
            <person name="Shuman H.A."/>
            <person name="Segal G."/>
        </authorList>
    </citation>
    <scope>NUCLEOTIDE SEQUENCE [LARGE SCALE GENOMIC DNA]</scope>
    <source>
        <strain evidence="9 10">CDC#1442-AUS-E</strain>
    </source>
</reference>
<comment type="function">
    <text evidence="1">Needed for flagellar regrowth and assembly.</text>
</comment>
<dbReference type="SUPFAM" id="SSF160527">
    <property type="entry name" value="V-type ATPase subunit E-like"/>
    <property type="match status" value="1"/>
</dbReference>
<organism evidence="9 10">
    <name type="scientific">Legionella quinlivanii</name>
    <dbReference type="NCBI Taxonomy" id="45073"/>
    <lineage>
        <taxon>Bacteria</taxon>
        <taxon>Pseudomonadati</taxon>
        <taxon>Pseudomonadota</taxon>
        <taxon>Gammaproteobacteria</taxon>
        <taxon>Legionellales</taxon>
        <taxon>Legionellaceae</taxon>
        <taxon>Legionella</taxon>
    </lineage>
</organism>
<dbReference type="OrthoDB" id="8480773at2"/>
<comment type="caution">
    <text evidence="9">The sequence shown here is derived from an EMBL/GenBank/DDBJ whole genome shotgun (WGS) entry which is preliminary data.</text>
</comment>
<proteinExistence type="inferred from homology"/>
<keyword evidence="5" id="KW-1005">Bacterial flagellum biogenesis</keyword>
<keyword evidence="4" id="KW-0813">Transport</keyword>
<accession>A0A0W0XLH9</accession>
<dbReference type="Proteomes" id="UP000054618">
    <property type="component" value="Unassembled WGS sequence"/>
</dbReference>
<comment type="similarity">
    <text evidence="2">Belongs to the FliH family.</text>
</comment>
<dbReference type="RefSeq" id="WP_058508901.1">
    <property type="nucleotide sequence ID" value="NZ_CAAAIK010000014.1"/>
</dbReference>
<dbReference type="GO" id="GO:0015031">
    <property type="term" value="P:protein transport"/>
    <property type="evidence" value="ECO:0007669"/>
    <property type="project" value="UniProtKB-KW"/>
</dbReference>
<protein>
    <recommendedName>
        <fullName evidence="3">Flagellar assembly protein FliH</fullName>
    </recommendedName>
</protein>
<dbReference type="PANTHER" id="PTHR34982">
    <property type="entry name" value="YOP PROTEINS TRANSLOCATION PROTEIN L"/>
    <property type="match status" value="1"/>
</dbReference>
<feature type="domain" description="Flagellar assembly protein FliH/Type III secretion system HrpE" evidence="8">
    <location>
        <begin position="79"/>
        <end position="204"/>
    </location>
</feature>
<evidence type="ECO:0000256" key="3">
    <source>
        <dbReference type="ARBA" id="ARBA00016507"/>
    </source>
</evidence>
<evidence type="ECO:0000313" key="10">
    <source>
        <dbReference type="Proteomes" id="UP000054618"/>
    </source>
</evidence>